<keyword evidence="7" id="KW-0808">Transferase</keyword>
<feature type="region of interest" description="Disordered" evidence="3">
    <location>
        <begin position="206"/>
        <end position="245"/>
    </location>
</feature>
<dbReference type="InterPro" id="IPR056056">
    <property type="entry name" value="DUF7639"/>
</dbReference>
<dbReference type="CDD" id="cd15457">
    <property type="entry name" value="NADAR"/>
    <property type="match status" value="1"/>
</dbReference>
<name>A0A2S6GX24_9PSEU</name>
<evidence type="ECO:0000259" key="6">
    <source>
        <dbReference type="Pfam" id="PF24645"/>
    </source>
</evidence>
<organism evidence="7 8">
    <name type="scientific">Actinokineospora auranticolor</name>
    <dbReference type="NCBI Taxonomy" id="155976"/>
    <lineage>
        <taxon>Bacteria</taxon>
        <taxon>Bacillati</taxon>
        <taxon>Actinomycetota</taxon>
        <taxon>Actinomycetes</taxon>
        <taxon>Pseudonocardiales</taxon>
        <taxon>Pseudonocardiaceae</taxon>
        <taxon>Actinokineospora</taxon>
    </lineage>
</organism>
<feature type="domain" description="NADAR" evidence="4">
    <location>
        <begin position="256"/>
        <end position="373"/>
    </location>
</feature>
<dbReference type="AlphaFoldDB" id="A0A2S6GX24"/>
<reference evidence="7 8" key="1">
    <citation type="submission" date="2018-02" db="EMBL/GenBank/DDBJ databases">
        <title>Genomic Encyclopedia of Archaeal and Bacterial Type Strains, Phase II (KMG-II): from individual species to whole genera.</title>
        <authorList>
            <person name="Goeker M."/>
        </authorList>
    </citation>
    <scope>NUCLEOTIDE SEQUENCE [LARGE SCALE GENOMIC DNA]</scope>
    <source>
        <strain evidence="7 8">YU 961-1</strain>
    </source>
</reference>
<accession>A0A2S6GX24</accession>
<evidence type="ECO:0000259" key="5">
    <source>
        <dbReference type="Pfam" id="PF24644"/>
    </source>
</evidence>
<evidence type="ECO:0000256" key="2">
    <source>
        <dbReference type="ARBA" id="ARBA00000751"/>
    </source>
</evidence>
<dbReference type="EMBL" id="PTIX01000003">
    <property type="protein sequence ID" value="PPK69736.1"/>
    <property type="molecule type" value="Genomic_DNA"/>
</dbReference>
<evidence type="ECO:0000313" key="7">
    <source>
        <dbReference type="EMBL" id="PPK69736.1"/>
    </source>
</evidence>
<feature type="compositionally biased region" description="Basic and acidic residues" evidence="3">
    <location>
        <begin position="206"/>
        <end position="217"/>
    </location>
</feature>
<evidence type="ECO:0000256" key="3">
    <source>
        <dbReference type="SAM" id="MobiDB-lite"/>
    </source>
</evidence>
<dbReference type="OrthoDB" id="643483at2"/>
<dbReference type="Proteomes" id="UP000239203">
    <property type="component" value="Unassembled WGS sequence"/>
</dbReference>
<dbReference type="Gene3D" id="1.10.357.40">
    <property type="entry name" value="YbiA-like"/>
    <property type="match status" value="1"/>
</dbReference>
<evidence type="ECO:0000256" key="1">
    <source>
        <dbReference type="ARBA" id="ARBA00000022"/>
    </source>
</evidence>
<evidence type="ECO:0000259" key="4">
    <source>
        <dbReference type="Pfam" id="PF08719"/>
    </source>
</evidence>
<dbReference type="GO" id="GO:0016740">
    <property type="term" value="F:transferase activity"/>
    <property type="evidence" value="ECO:0007669"/>
    <property type="project" value="UniProtKB-KW"/>
</dbReference>
<comment type="catalytic activity">
    <reaction evidence="1">
        <text>5-amino-6-(5-phospho-D-ribosylamino)uracil + H2O = 5,6-diaminouracil + D-ribose 5-phosphate</text>
        <dbReference type="Rhea" id="RHEA:55020"/>
        <dbReference type="ChEBI" id="CHEBI:15377"/>
        <dbReference type="ChEBI" id="CHEBI:46252"/>
        <dbReference type="ChEBI" id="CHEBI:58453"/>
        <dbReference type="ChEBI" id="CHEBI:78346"/>
    </reaction>
</comment>
<dbReference type="SUPFAM" id="SSF143990">
    <property type="entry name" value="YbiA-like"/>
    <property type="match status" value="1"/>
</dbReference>
<feature type="domain" description="DUF7639" evidence="6">
    <location>
        <begin position="112"/>
        <end position="205"/>
    </location>
</feature>
<feature type="domain" description="DUF7638" evidence="5">
    <location>
        <begin position="7"/>
        <end position="111"/>
    </location>
</feature>
<dbReference type="RefSeq" id="WP_146107961.1">
    <property type="nucleotide sequence ID" value="NZ_CP154825.1"/>
</dbReference>
<proteinExistence type="predicted"/>
<dbReference type="InterPro" id="IPR056055">
    <property type="entry name" value="DUF7638"/>
</dbReference>
<comment type="caution">
    <text evidence="7">The sequence shown here is derived from an EMBL/GenBank/DDBJ whole genome shotgun (WGS) entry which is preliminary data.</text>
</comment>
<comment type="catalytic activity">
    <reaction evidence="2">
        <text>2,5-diamino-6-hydroxy-4-(5-phosphoribosylamino)-pyrimidine + H2O = 2,5,6-triamino-4-hydroxypyrimidine + D-ribose 5-phosphate</text>
        <dbReference type="Rhea" id="RHEA:23436"/>
        <dbReference type="ChEBI" id="CHEBI:15377"/>
        <dbReference type="ChEBI" id="CHEBI:58614"/>
        <dbReference type="ChEBI" id="CHEBI:78346"/>
        <dbReference type="ChEBI" id="CHEBI:137796"/>
    </reaction>
</comment>
<dbReference type="InterPro" id="IPR037238">
    <property type="entry name" value="YbiA-like_sf"/>
</dbReference>
<keyword evidence="8" id="KW-1185">Reference proteome</keyword>
<sequence length="384" mass="42489">MGTGQSTWRTVDGERIIGSSRPVFVRNHGEYHLDNLVVYADGMVDWGTLHTFDDFVAAVTSGWIATELPEGATASAYQLAGWEFANPRSRITAEGLIGEARDVIDRYNDRPDSAGRCVAALKVFRDHPTEENRAVLRAAFAAVPEHRRDFLLGDHDRKGWPLRVVAAGPGNHYVNRLGGAVLVTEEKHAEALDYLVQQGRAAQRYAEEEAARLHAEGEPASSPPEPDEPTVVISEPRPSDERPPNPGILVLRNEFPAPITVAGRTYPTVTHAYWALAVANERDQAAILRTEAAYDARLLAMRLERRADWPHLRTATMAYLLRLKSSAHPAFAQALAATGTARLVYPQELSDFWGVHGVGNRNRMGQLLELIRSESALSRAWIRL</sequence>
<gene>
    <name evidence="7" type="ORF">CLV40_103346</name>
</gene>
<dbReference type="Pfam" id="PF08719">
    <property type="entry name" value="NADAR"/>
    <property type="match status" value="1"/>
</dbReference>
<evidence type="ECO:0000313" key="8">
    <source>
        <dbReference type="Proteomes" id="UP000239203"/>
    </source>
</evidence>
<dbReference type="InterPro" id="IPR012816">
    <property type="entry name" value="NADAR"/>
</dbReference>
<protein>
    <submittedName>
        <fullName evidence="7">Putative NAD-dependent protein-ADP-ribosyltransferase YbiA (DUF1768 family)</fullName>
    </submittedName>
</protein>
<dbReference type="Pfam" id="PF24644">
    <property type="entry name" value="DUF7638"/>
    <property type="match status" value="1"/>
</dbReference>
<dbReference type="Pfam" id="PF24645">
    <property type="entry name" value="DUF7639"/>
    <property type="match status" value="1"/>
</dbReference>